<organism evidence="2 3">
    <name type="scientific">Austropuccinia psidii MF-1</name>
    <dbReference type="NCBI Taxonomy" id="1389203"/>
    <lineage>
        <taxon>Eukaryota</taxon>
        <taxon>Fungi</taxon>
        <taxon>Dikarya</taxon>
        <taxon>Basidiomycota</taxon>
        <taxon>Pucciniomycotina</taxon>
        <taxon>Pucciniomycetes</taxon>
        <taxon>Pucciniales</taxon>
        <taxon>Sphaerophragmiaceae</taxon>
        <taxon>Austropuccinia</taxon>
    </lineage>
</organism>
<gene>
    <name evidence="2" type="ORF">O181_027503</name>
</gene>
<accession>A0A9Q3CPP6</accession>
<proteinExistence type="predicted"/>
<feature type="region of interest" description="Disordered" evidence="1">
    <location>
        <begin position="189"/>
        <end position="305"/>
    </location>
</feature>
<dbReference type="Proteomes" id="UP000765509">
    <property type="component" value="Unassembled WGS sequence"/>
</dbReference>
<feature type="region of interest" description="Disordered" evidence="1">
    <location>
        <begin position="36"/>
        <end position="67"/>
    </location>
</feature>
<feature type="compositionally biased region" description="Basic and acidic residues" evidence="1">
    <location>
        <begin position="211"/>
        <end position="225"/>
    </location>
</feature>
<evidence type="ECO:0000256" key="1">
    <source>
        <dbReference type="SAM" id="MobiDB-lite"/>
    </source>
</evidence>
<feature type="compositionally biased region" description="Basic and acidic residues" evidence="1">
    <location>
        <begin position="255"/>
        <end position="267"/>
    </location>
</feature>
<dbReference type="AlphaFoldDB" id="A0A9Q3CPP6"/>
<protein>
    <submittedName>
        <fullName evidence="2">Uncharacterized protein</fullName>
    </submittedName>
</protein>
<keyword evidence="3" id="KW-1185">Reference proteome</keyword>
<name>A0A9Q3CPP6_9BASI</name>
<sequence>MMCIFSSFIHSNGHLYTRPPEEVRAVDLELSLSLPGQQQSSSASKTKKSFFKDHEGDSSPYHQPEKPFSIENHFHEAQNVNLLSRHSSKRKWDIANFQNIDALYSKLTKTELPEGKNWLRLWPMPQEPSTGLEYFNLFDTHYPGTKTELPDGKNWLRLWPMPREPSTGLEHFNFFDTHYPGSLPRAGAVKPTYGSGEVSQSLKLKSTPAKPVERLDEPKFLDTRNTETQGTSVSSSTEPVESTASSGKSSQSQEKVVEDPDTQDSHFEGTALESEPMEISPEDLSEEEAADTGEDSTNQKKKLTSTQLINKHRINSDKLGTQEIQRIGKGVDIGIFLDYISLVLELQWSKSAAELRDMRGLVSAGLKFPLVYIRFLDSYQRVVRRKPKLPARPRWFKNSQELLTAQEDAYISLKHFWVRVLDKNTSSNLRKQSDEFFNAHRLDFSVLESRASNYFVFTYDVLRRQQCAVGWIATEFWLTASNKYDKDLLSARNNFARAPKTFVNNQMQQEIEHSEKPPTRL</sequence>
<comment type="caution">
    <text evidence="2">The sequence shown here is derived from an EMBL/GenBank/DDBJ whole genome shotgun (WGS) entry which is preliminary data.</text>
</comment>
<feature type="compositionally biased region" description="Low complexity" evidence="1">
    <location>
        <begin position="231"/>
        <end position="252"/>
    </location>
</feature>
<dbReference type="EMBL" id="AVOT02009285">
    <property type="protein sequence ID" value="MBW0487788.1"/>
    <property type="molecule type" value="Genomic_DNA"/>
</dbReference>
<evidence type="ECO:0000313" key="3">
    <source>
        <dbReference type="Proteomes" id="UP000765509"/>
    </source>
</evidence>
<reference evidence="2" key="1">
    <citation type="submission" date="2021-03" db="EMBL/GenBank/DDBJ databases">
        <title>Draft genome sequence of rust myrtle Austropuccinia psidii MF-1, a brazilian biotype.</title>
        <authorList>
            <person name="Quecine M.C."/>
            <person name="Pachon D.M.R."/>
            <person name="Bonatelli M.L."/>
            <person name="Correr F.H."/>
            <person name="Franceschini L.M."/>
            <person name="Leite T.F."/>
            <person name="Margarido G.R.A."/>
            <person name="Almeida C.A."/>
            <person name="Ferrarezi J.A."/>
            <person name="Labate C.A."/>
        </authorList>
    </citation>
    <scope>NUCLEOTIDE SEQUENCE</scope>
    <source>
        <strain evidence="2">MF-1</strain>
    </source>
</reference>
<evidence type="ECO:0000313" key="2">
    <source>
        <dbReference type="EMBL" id="MBW0487788.1"/>
    </source>
</evidence>
<feature type="compositionally biased region" description="Acidic residues" evidence="1">
    <location>
        <begin position="280"/>
        <end position="294"/>
    </location>
</feature>